<keyword evidence="4" id="KW-1185">Reference proteome</keyword>
<dbReference type="PANTHER" id="PTHR14096:SF28">
    <property type="entry name" value="APOLIPOPROTEIN L, 1-RELATED"/>
    <property type="match status" value="1"/>
</dbReference>
<feature type="transmembrane region" description="Helical" evidence="2">
    <location>
        <begin position="67"/>
        <end position="89"/>
    </location>
</feature>
<comment type="caution">
    <text evidence="3">The sequence shown here is derived from an EMBL/GenBank/DDBJ whole genome shotgun (WGS) entry which is preliminary data.</text>
</comment>
<keyword evidence="2" id="KW-0472">Membrane</keyword>
<feature type="transmembrane region" description="Helical" evidence="2">
    <location>
        <begin position="95"/>
        <end position="118"/>
    </location>
</feature>
<dbReference type="EMBL" id="JAZGQO010000018">
    <property type="protein sequence ID" value="KAK6168182.1"/>
    <property type="molecule type" value="Genomic_DNA"/>
</dbReference>
<gene>
    <name evidence="3" type="ORF">SNE40_022060</name>
</gene>
<reference evidence="3 4" key="1">
    <citation type="submission" date="2024-01" db="EMBL/GenBank/DDBJ databases">
        <title>The genome of the rayed Mediterranean limpet Patella caerulea (Linnaeus, 1758).</title>
        <authorList>
            <person name="Anh-Thu Weber A."/>
            <person name="Halstead-Nussloch G."/>
        </authorList>
    </citation>
    <scope>NUCLEOTIDE SEQUENCE [LARGE SCALE GENOMIC DNA]</scope>
    <source>
        <strain evidence="3">AATW-2023a</strain>
        <tissue evidence="3">Whole specimen</tissue>
    </source>
</reference>
<evidence type="ECO:0000313" key="3">
    <source>
        <dbReference type="EMBL" id="KAK6168182.1"/>
    </source>
</evidence>
<protein>
    <submittedName>
        <fullName evidence="3">Uncharacterized protein</fullName>
    </submittedName>
</protein>
<evidence type="ECO:0000256" key="2">
    <source>
        <dbReference type="SAM" id="Phobius"/>
    </source>
</evidence>
<keyword evidence="2" id="KW-0812">Transmembrane</keyword>
<dbReference type="GO" id="GO:0042157">
    <property type="term" value="P:lipoprotein metabolic process"/>
    <property type="evidence" value="ECO:0007669"/>
    <property type="project" value="InterPro"/>
</dbReference>
<dbReference type="GO" id="GO:0006869">
    <property type="term" value="P:lipid transport"/>
    <property type="evidence" value="ECO:0007669"/>
    <property type="project" value="InterPro"/>
</dbReference>
<evidence type="ECO:0000313" key="4">
    <source>
        <dbReference type="Proteomes" id="UP001347796"/>
    </source>
</evidence>
<proteinExistence type="inferred from homology"/>
<accession>A0AAN8IYK7</accession>
<organism evidence="3 4">
    <name type="scientific">Patella caerulea</name>
    <name type="common">Rayed Mediterranean limpet</name>
    <dbReference type="NCBI Taxonomy" id="87958"/>
    <lineage>
        <taxon>Eukaryota</taxon>
        <taxon>Metazoa</taxon>
        <taxon>Spiralia</taxon>
        <taxon>Lophotrochozoa</taxon>
        <taxon>Mollusca</taxon>
        <taxon>Gastropoda</taxon>
        <taxon>Patellogastropoda</taxon>
        <taxon>Patelloidea</taxon>
        <taxon>Patellidae</taxon>
        <taxon>Patella</taxon>
    </lineage>
</organism>
<keyword evidence="2" id="KW-1133">Transmembrane helix</keyword>
<dbReference type="GO" id="GO:0016020">
    <property type="term" value="C:membrane"/>
    <property type="evidence" value="ECO:0007669"/>
    <property type="project" value="TreeGrafter"/>
</dbReference>
<dbReference type="Pfam" id="PF05461">
    <property type="entry name" value="ApoL"/>
    <property type="match status" value="1"/>
</dbReference>
<dbReference type="AlphaFoldDB" id="A0AAN8IYK7"/>
<dbReference type="GO" id="GO:0005576">
    <property type="term" value="C:extracellular region"/>
    <property type="evidence" value="ECO:0007669"/>
    <property type="project" value="InterPro"/>
</dbReference>
<dbReference type="InterPro" id="IPR008405">
    <property type="entry name" value="ApoL"/>
</dbReference>
<name>A0AAN8IYK7_PATCE</name>
<dbReference type="Proteomes" id="UP001347796">
    <property type="component" value="Unassembled WGS sequence"/>
</dbReference>
<evidence type="ECO:0000256" key="1">
    <source>
        <dbReference type="ARBA" id="ARBA00010090"/>
    </source>
</evidence>
<dbReference type="PANTHER" id="PTHR14096">
    <property type="entry name" value="APOLIPOPROTEIN L"/>
    <property type="match status" value="1"/>
</dbReference>
<dbReference type="GO" id="GO:0008289">
    <property type="term" value="F:lipid binding"/>
    <property type="evidence" value="ECO:0007669"/>
    <property type="project" value="InterPro"/>
</dbReference>
<comment type="similarity">
    <text evidence="1">Belongs to the apolipoprotein L family.</text>
</comment>
<sequence>MALSRHQRGRDNGDELERGWNERLILVSEFIHILKELKDNRSSIIIFLRQESENLNKMGKDVRVGQIAGSAAGIVGSGLAIGGFVASFFTFGASLALTAVGAGIGGVGSVTSTCVELADFLKSRENKKKLNILLAKGDELYKQLAEKWELLNAVLKSVKAVGWTIPKTIKTVFSTISQLVRAADVAVDIGCTAFRALKGVSKGFAVAGAVSSVVLLPVDMYTIVDRAKNIYNEKPHELAETFTNIADKMEDDLVEIYLLIDNLESFEAQLCNIVYGDYGMSNFIEKTSKITDFPNLT</sequence>